<keyword evidence="6" id="KW-0106">Calcium</keyword>
<evidence type="ECO:0000256" key="6">
    <source>
        <dbReference type="PIRSR" id="PIRSR602640-2"/>
    </source>
</evidence>
<keyword evidence="7" id="KW-1133">Transmembrane helix</keyword>
<name>A0A9N8V3N0_9GLOM</name>
<dbReference type="PANTHER" id="PTHR11799:SF12">
    <property type="entry name" value="PARAOXONASE-RELATED"/>
    <property type="match status" value="1"/>
</dbReference>
<feature type="binding site" evidence="6">
    <location>
        <position position="294"/>
    </location>
    <ligand>
        <name>Ca(2+)</name>
        <dbReference type="ChEBI" id="CHEBI:29108"/>
        <label>1</label>
        <note>catalytic</note>
    </ligand>
</feature>
<evidence type="ECO:0000313" key="8">
    <source>
        <dbReference type="EMBL" id="CAG8436756.1"/>
    </source>
</evidence>
<accession>A0A9N8V3N0</accession>
<dbReference type="PANTHER" id="PTHR11799">
    <property type="entry name" value="PARAOXONASE"/>
    <property type="match status" value="1"/>
</dbReference>
<dbReference type="InterPro" id="IPR002640">
    <property type="entry name" value="Arylesterase"/>
</dbReference>
<protein>
    <submittedName>
        <fullName evidence="8">9026_t:CDS:1</fullName>
    </submittedName>
</protein>
<dbReference type="PRINTS" id="PR01785">
    <property type="entry name" value="PARAOXONASE"/>
</dbReference>
<dbReference type="InterPro" id="IPR051288">
    <property type="entry name" value="Serum_paraoxonase/arylesterase"/>
</dbReference>
<feature type="binding site" evidence="6">
    <location>
        <position position="339"/>
    </location>
    <ligand>
        <name>Ca(2+)</name>
        <dbReference type="ChEBI" id="CHEBI:29108"/>
        <label>1</label>
        <note>catalytic</note>
    </ligand>
</feature>
<dbReference type="AlphaFoldDB" id="A0A9N8V3N0"/>
<reference evidence="8" key="1">
    <citation type="submission" date="2021-06" db="EMBL/GenBank/DDBJ databases">
        <authorList>
            <person name="Kallberg Y."/>
            <person name="Tangrot J."/>
            <person name="Rosling A."/>
        </authorList>
    </citation>
    <scope>NUCLEOTIDE SEQUENCE</scope>
    <source>
        <strain evidence="8">AZ414A</strain>
    </source>
</reference>
<comment type="cofactor">
    <cofactor evidence="6">
        <name>Ca(2+)</name>
        <dbReference type="ChEBI" id="CHEBI:29108"/>
    </cofactor>
    <text evidence="6">Binds 2 calcium ions per subunit.</text>
</comment>
<feature type="binding site" evidence="6">
    <location>
        <position position="183"/>
    </location>
    <ligand>
        <name>Ca(2+)</name>
        <dbReference type="ChEBI" id="CHEBI:29108"/>
        <label>1</label>
        <note>catalytic</note>
    </ligand>
</feature>
<dbReference type="OrthoDB" id="5307922at2759"/>
<evidence type="ECO:0000256" key="7">
    <source>
        <dbReference type="SAM" id="Phobius"/>
    </source>
</evidence>
<feature type="binding site" evidence="6">
    <location>
        <position position="236"/>
    </location>
    <ligand>
        <name>Ca(2+)</name>
        <dbReference type="ChEBI" id="CHEBI:29108"/>
        <label>1</label>
        <note>catalytic</note>
    </ligand>
</feature>
<proteinExistence type="inferred from homology"/>
<feature type="binding site" evidence="6">
    <location>
        <position position="237"/>
    </location>
    <ligand>
        <name>Ca(2+)</name>
        <dbReference type="ChEBI" id="CHEBI:29108"/>
        <label>1</label>
        <note>catalytic</note>
    </ligand>
</feature>
<dbReference type="GO" id="GO:0004064">
    <property type="term" value="F:arylesterase activity"/>
    <property type="evidence" value="ECO:0007669"/>
    <property type="project" value="InterPro"/>
</dbReference>
<dbReference type="InterPro" id="IPR011042">
    <property type="entry name" value="6-blade_b-propeller_TolB-like"/>
</dbReference>
<evidence type="ECO:0000256" key="4">
    <source>
        <dbReference type="ARBA" id="ARBA00023180"/>
    </source>
</evidence>
<dbReference type="SUPFAM" id="SSF63829">
    <property type="entry name" value="Calcium-dependent phosphotriesterase"/>
    <property type="match status" value="1"/>
</dbReference>
<evidence type="ECO:0000256" key="3">
    <source>
        <dbReference type="ARBA" id="ARBA00023157"/>
    </source>
</evidence>
<dbReference type="Pfam" id="PF06522">
    <property type="entry name" value="B12D"/>
    <property type="match status" value="1"/>
</dbReference>
<evidence type="ECO:0000313" key="9">
    <source>
        <dbReference type="Proteomes" id="UP000789706"/>
    </source>
</evidence>
<dbReference type="EMBL" id="CAJVPK010000040">
    <property type="protein sequence ID" value="CAG8436756.1"/>
    <property type="molecule type" value="Genomic_DNA"/>
</dbReference>
<feature type="binding site" evidence="6">
    <location>
        <position position="114"/>
    </location>
    <ligand>
        <name>Ca(2+)</name>
        <dbReference type="ChEBI" id="CHEBI:29108"/>
        <label>1</label>
        <note>catalytic</note>
    </ligand>
</feature>
<keyword evidence="7" id="KW-0812">Transmembrane</keyword>
<feature type="active site" description="Proton acceptor" evidence="5">
    <location>
        <position position="181"/>
    </location>
</feature>
<feature type="transmembrane region" description="Helical" evidence="7">
    <location>
        <begin position="18"/>
        <end position="36"/>
    </location>
</feature>
<keyword evidence="6" id="KW-0479">Metal-binding</keyword>
<evidence type="ECO:0000256" key="1">
    <source>
        <dbReference type="ARBA" id="ARBA00008595"/>
    </source>
</evidence>
<keyword evidence="2" id="KW-0378">Hydrolase</keyword>
<dbReference type="Proteomes" id="UP000789706">
    <property type="component" value="Unassembled WGS sequence"/>
</dbReference>
<gene>
    <name evidence="8" type="ORF">DEBURN_LOCUS1064</name>
</gene>
<keyword evidence="9" id="KW-1185">Reference proteome</keyword>
<evidence type="ECO:0000256" key="2">
    <source>
        <dbReference type="ARBA" id="ARBA00022801"/>
    </source>
</evidence>
<keyword evidence="3" id="KW-1015">Disulfide bond</keyword>
<keyword evidence="7" id="KW-0472">Membrane</keyword>
<evidence type="ECO:0000256" key="5">
    <source>
        <dbReference type="PIRSR" id="PIRSR602640-1"/>
    </source>
</evidence>
<dbReference type="GO" id="GO:0046872">
    <property type="term" value="F:metal ion binding"/>
    <property type="evidence" value="ECO:0007669"/>
    <property type="project" value="UniProtKB-KW"/>
</dbReference>
<feature type="binding site" evidence="6">
    <location>
        <position position="340"/>
    </location>
    <ligand>
        <name>Ca(2+)</name>
        <dbReference type="ChEBI" id="CHEBI:29108"/>
        <label>1</label>
        <note>catalytic</note>
    </ligand>
</feature>
<comment type="similarity">
    <text evidence="1">Belongs to the paraoxonase family.</text>
</comment>
<dbReference type="Pfam" id="PF01731">
    <property type="entry name" value="Arylesterase"/>
    <property type="match status" value="1"/>
</dbReference>
<sequence length="441" mass="50489">MAGAASSTFMRNWFRYEIIPIYAVTVVAVTGGAWYLTRLARGPEVVWDQKNNPTPWNNIQEGTQVKLMAVNQKFDKNYNLILSRLMISGIFNEPVTKYTGDKCRIIEGPEACEDIVIHQKTGLAFMACGNEYERKTQWYPPANVYKNYSYLPHDTPYVYNIKTDTLTPLTLKNFDEGLLLHGIGIYEDPAEPNELYLFLINHKKSGSVIELFKHTLNTFELNYVKTFKHELIYNPNDVAPVSKDEFYVTNDYYNTHWLWKYVEGFAGLPWGFVVFHSDKTNTTEIVIDRLAYPNGIITNWDYSKVYVGTINTGELLIYERKPNNKLELLDRVSAGNFVDNVNLDPITGDLYLGVGVNGFENALYNLKDEIDPLRRPGFRVIKVSNNTAEDRYYGVKYKKETVIEDDGSFYHSLSVAAVDSERKVMLLGSPNARGVVRCELD</sequence>
<dbReference type="Gene3D" id="2.120.10.30">
    <property type="entry name" value="TolB, C-terminal domain"/>
    <property type="match status" value="1"/>
</dbReference>
<organism evidence="8 9">
    <name type="scientific">Diversispora eburnea</name>
    <dbReference type="NCBI Taxonomy" id="1213867"/>
    <lineage>
        <taxon>Eukaryota</taxon>
        <taxon>Fungi</taxon>
        <taxon>Fungi incertae sedis</taxon>
        <taxon>Mucoromycota</taxon>
        <taxon>Glomeromycotina</taxon>
        <taxon>Glomeromycetes</taxon>
        <taxon>Diversisporales</taxon>
        <taxon>Diversisporaceae</taxon>
        <taxon>Diversispora</taxon>
    </lineage>
</organism>
<keyword evidence="4" id="KW-0325">Glycoprotein</keyword>
<comment type="caution">
    <text evidence="8">The sequence shown here is derived from an EMBL/GenBank/DDBJ whole genome shotgun (WGS) entry which is preliminary data.</text>
</comment>
<dbReference type="InterPro" id="IPR010530">
    <property type="entry name" value="B12D"/>
</dbReference>